<dbReference type="Proteomes" id="UP000179797">
    <property type="component" value="Unassembled WGS sequence"/>
</dbReference>
<name>A0A1S1Z0Y1_FLAPC</name>
<keyword evidence="1" id="KW-0732">Signal</keyword>
<sequence length="122" mass="13987">MKKIIISLLLAGSVMAQVYAQGTNIHETKGDYYRTQIKEFSFTQKQVFTEINNLIQIGARSKGFDDPIFIDQLGVDNVISNARQWDAVFPDEDFWKSGLQSRGFYVSPKKRFGDCLFLCQCF</sequence>
<protein>
    <submittedName>
        <fullName evidence="2">Uncharacterized protein</fullName>
    </submittedName>
</protein>
<dbReference type="AlphaFoldDB" id="A0A1S1Z0Y1"/>
<dbReference type="EMBL" id="JRYR02000001">
    <property type="protein sequence ID" value="OHX66843.1"/>
    <property type="molecule type" value="Genomic_DNA"/>
</dbReference>
<organism evidence="2 3">
    <name type="scientific">Flammeovirga pacifica</name>
    <dbReference type="NCBI Taxonomy" id="915059"/>
    <lineage>
        <taxon>Bacteria</taxon>
        <taxon>Pseudomonadati</taxon>
        <taxon>Bacteroidota</taxon>
        <taxon>Cytophagia</taxon>
        <taxon>Cytophagales</taxon>
        <taxon>Flammeovirgaceae</taxon>
        <taxon>Flammeovirga</taxon>
    </lineage>
</organism>
<reference evidence="2 3" key="1">
    <citation type="journal article" date="2012" name="Int. J. Syst. Evol. Microbiol.">
        <title>Flammeovirga pacifica sp. nov., isolated from deep-sea sediment.</title>
        <authorList>
            <person name="Xu H."/>
            <person name="Fu Y."/>
            <person name="Yang N."/>
            <person name="Ding Z."/>
            <person name="Lai Q."/>
            <person name="Zeng R."/>
        </authorList>
    </citation>
    <scope>NUCLEOTIDE SEQUENCE [LARGE SCALE GENOMIC DNA]</scope>
    <source>
        <strain evidence="3">DSM 24597 / LMG 26175 / WPAGA1</strain>
    </source>
</reference>
<keyword evidence="3" id="KW-1185">Reference proteome</keyword>
<evidence type="ECO:0000313" key="3">
    <source>
        <dbReference type="Proteomes" id="UP000179797"/>
    </source>
</evidence>
<dbReference type="OrthoDB" id="9773047at2"/>
<gene>
    <name evidence="2" type="ORF">NH26_10985</name>
</gene>
<evidence type="ECO:0000256" key="1">
    <source>
        <dbReference type="SAM" id="SignalP"/>
    </source>
</evidence>
<accession>A0A1S1Z0Y1</accession>
<feature type="signal peptide" evidence="1">
    <location>
        <begin position="1"/>
        <end position="20"/>
    </location>
</feature>
<proteinExistence type="predicted"/>
<comment type="caution">
    <text evidence="2">The sequence shown here is derived from an EMBL/GenBank/DDBJ whole genome shotgun (WGS) entry which is preliminary data.</text>
</comment>
<dbReference type="RefSeq" id="WP_044222936.1">
    <property type="nucleotide sequence ID" value="NZ_JRYR02000001.1"/>
</dbReference>
<evidence type="ECO:0000313" key="2">
    <source>
        <dbReference type="EMBL" id="OHX66843.1"/>
    </source>
</evidence>
<feature type="chain" id="PRO_5010316843" evidence="1">
    <location>
        <begin position="21"/>
        <end position="122"/>
    </location>
</feature>